<proteinExistence type="predicted"/>
<reference evidence="2 3" key="1">
    <citation type="submission" date="2015-07" db="EMBL/GenBank/DDBJ databases">
        <title>The genome of Eufriesea mexicana.</title>
        <authorList>
            <person name="Pan H."/>
            <person name="Kapheim K."/>
        </authorList>
    </citation>
    <scope>NUCLEOTIDE SEQUENCE [LARGE SCALE GENOMIC DNA]</scope>
    <source>
        <strain evidence="2">0111107269</strain>
        <tissue evidence="2">Whole body</tissue>
    </source>
</reference>
<evidence type="ECO:0000259" key="1">
    <source>
        <dbReference type="PROSITE" id="PS50904"/>
    </source>
</evidence>
<dbReference type="PROSITE" id="PS50904">
    <property type="entry name" value="PRELI_MSF1"/>
    <property type="match status" value="1"/>
</dbReference>
<dbReference type="AlphaFoldDB" id="A0A310SEN9"/>
<dbReference type="GO" id="GO:0005758">
    <property type="term" value="C:mitochondrial intermembrane space"/>
    <property type="evidence" value="ECO:0007669"/>
    <property type="project" value="InterPro"/>
</dbReference>
<dbReference type="Proteomes" id="UP000250275">
    <property type="component" value="Unassembled WGS sequence"/>
</dbReference>
<dbReference type="InterPro" id="IPR006797">
    <property type="entry name" value="PRELI/MSF1_dom"/>
</dbReference>
<organism evidence="2 3">
    <name type="scientific">Eufriesea mexicana</name>
    <dbReference type="NCBI Taxonomy" id="516756"/>
    <lineage>
        <taxon>Eukaryota</taxon>
        <taxon>Metazoa</taxon>
        <taxon>Ecdysozoa</taxon>
        <taxon>Arthropoda</taxon>
        <taxon>Hexapoda</taxon>
        <taxon>Insecta</taxon>
        <taxon>Pterygota</taxon>
        <taxon>Neoptera</taxon>
        <taxon>Endopterygota</taxon>
        <taxon>Hymenoptera</taxon>
        <taxon>Apocrita</taxon>
        <taxon>Aculeata</taxon>
        <taxon>Apoidea</taxon>
        <taxon>Anthophila</taxon>
        <taxon>Apidae</taxon>
        <taxon>Eufriesea</taxon>
    </lineage>
</organism>
<sequence length="169" mass="19473">MKESAEVTILPYCWLAVCKAFFQRYPNPYASHVLTEDTIHREVKDGKFLSKRIFCKTATSPLPDLLQVLVKKPQVLILEEAIIDLFAKRLISLTSNLEHKKLVEASETTEYIPSYFDPNKTVMTRRTTIRSPLKGLTGRMIERICHSGAIKNAKKAVEVRNRKREEPRE</sequence>
<dbReference type="InterPro" id="IPR037365">
    <property type="entry name" value="Slowmo/Ups"/>
</dbReference>
<dbReference type="EMBL" id="KQ760629">
    <property type="protein sequence ID" value="OAD59727.1"/>
    <property type="molecule type" value="Genomic_DNA"/>
</dbReference>
<dbReference type="PANTHER" id="PTHR11158">
    <property type="entry name" value="MSF1/PX19 RELATED"/>
    <property type="match status" value="1"/>
</dbReference>
<name>A0A310SEN9_9HYME</name>
<protein>
    <submittedName>
        <fullName evidence="2">Protein preli-like</fullName>
    </submittedName>
</protein>
<feature type="domain" description="PRELI/MSF1" evidence="1">
    <location>
        <begin position="1"/>
        <end position="169"/>
    </location>
</feature>
<gene>
    <name evidence="2" type="ORF">WN48_08522</name>
</gene>
<dbReference type="Pfam" id="PF04707">
    <property type="entry name" value="PRELI"/>
    <property type="match status" value="1"/>
</dbReference>
<accession>A0A310SEN9</accession>
<evidence type="ECO:0000313" key="3">
    <source>
        <dbReference type="Proteomes" id="UP000250275"/>
    </source>
</evidence>
<evidence type="ECO:0000313" key="2">
    <source>
        <dbReference type="EMBL" id="OAD59727.1"/>
    </source>
</evidence>
<dbReference type="OrthoDB" id="341300at2759"/>
<keyword evidence="3" id="KW-1185">Reference proteome</keyword>